<sequence length="230" mass="26430">MKPVSTCYMCDAPKTSKEHAPPECLFPEEKDFGQDLRRNLITVPSCDAHNSKKSEDDEYLRAVILFTAVRASRVAEHQFLGKMLRGVRRSPGKYSALFTDQGTVSNGALRAMRIDRPRFDNCIQHLARAVFFHHHQSKWIQPIMVISPDFYSTIEDDQVVEHQPTVDTVKISQAYLQSEPVRGENPSVFKYRFRYSPAEESLAFAAQFYDFFDIYSYSSRSMSDARPKAQ</sequence>
<name>V5DZ16_9GAMM</name>
<accession>V5DZ16</accession>
<protein>
    <submittedName>
        <fullName evidence="1">Uncharacterized protein</fullName>
    </submittedName>
</protein>
<dbReference type="Proteomes" id="UP000017842">
    <property type="component" value="Unassembled WGS sequence"/>
</dbReference>
<evidence type="ECO:0000313" key="2">
    <source>
        <dbReference type="Proteomes" id="UP000017842"/>
    </source>
</evidence>
<comment type="caution">
    <text evidence="1">The sequence shown here is derived from an EMBL/GenBank/DDBJ whole genome shotgun (WGS) entry which is preliminary data.</text>
</comment>
<dbReference type="eggNOG" id="ENOG5032W1Q">
    <property type="taxonomic scope" value="Bacteria"/>
</dbReference>
<proteinExistence type="predicted"/>
<keyword evidence="2" id="KW-1185">Reference proteome</keyword>
<dbReference type="AlphaFoldDB" id="V5DZ16"/>
<gene>
    <name evidence="1" type="ORF">MGMO_54c00250</name>
</gene>
<reference evidence="1 2" key="1">
    <citation type="journal article" date="2013" name="Genome Announc.">
        <title>Draft Genome Sequence of the Methanotrophic Gammaproteobacterium Methyloglobulus morosus DSM 22980 Strain KoM1.</title>
        <authorList>
            <person name="Poehlein A."/>
            <person name="Deutzmann J.S."/>
            <person name="Daniel R."/>
            <person name="Simeonova D.D."/>
        </authorList>
    </citation>
    <scope>NUCLEOTIDE SEQUENCE [LARGE SCALE GENOMIC DNA]</scope>
    <source>
        <strain evidence="1 2">KoM1</strain>
    </source>
</reference>
<dbReference type="EMBL" id="AYLO01000052">
    <property type="protein sequence ID" value="ESS72536.1"/>
    <property type="molecule type" value="Genomic_DNA"/>
</dbReference>
<evidence type="ECO:0000313" key="1">
    <source>
        <dbReference type="EMBL" id="ESS72536.1"/>
    </source>
</evidence>
<organism evidence="1 2">
    <name type="scientific">Methyloglobulus morosus KoM1</name>
    <dbReference type="NCBI Taxonomy" id="1116472"/>
    <lineage>
        <taxon>Bacteria</taxon>
        <taxon>Pseudomonadati</taxon>
        <taxon>Pseudomonadota</taxon>
        <taxon>Gammaproteobacteria</taxon>
        <taxon>Methylococcales</taxon>
        <taxon>Methylococcaceae</taxon>
        <taxon>Methyloglobulus</taxon>
    </lineage>
</organism>